<reference evidence="4" key="1">
    <citation type="journal article" date="2019" name="Int. J. Syst. Evol. Microbiol.">
        <title>The Global Catalogue of Microorganisms (GCM) 10K type strain sequencing project: providing services to taxonomists for standard genome sequencing and annotation.</title>
        <authorList>
            <consortium name="The Broad Institute Genomics Platform"/>
            <consortium name="The Broad Institute Genome Sequencing Center for Infectious Disease"/>
            <person name="Wu L."/>
            <person name="Ma J."/>
        </authorList>
    </citation>
    <scope>NUCLEOTIDE SEQUENCE [LARGE SCALE GENOMIC DNA]</scope>
    <source>
        <strain evidence="4">JCM 14303</strain>
    </source>
</reference>
<evidence type="ECO:0008006" key="5">
    <source>
        <dbReference type="Google" id="ProtNLM"/>
    </source>
</evidence>
<evidence type="ECO:0000256" key="1">
    <source>
        <dbReference type="SAM" id="MobiDB-lite"/>
    </source>
</evidence>
<feature type="chain" id="PRO_5045390225" description="Lipoprotein" evidence="2">
    <location>
        <begin position="21"/>
        <end position="189"/>
    </location>
</feature>
<feature type="compositionally biased region" description="Pro residues" evidence="1">
    <location>
        <begin position="30"/>
        <end position="39"/>
    </location>
</feature>
<gene>
    <name evidence="3" type="ORF">GCM10009741_02830</name>
</gene>
<evidence type="ECO:0000313" key="4">
    <source>
        <dbReference type="Proteomes" id="UP001500363"/>
    </source>
</evidence>
<dbReference type="PROSITE" id="PS51257">
    <property type="entry name" value="PROKAR_LIPOPROTEIN"/>
    <property type="match status" value="1"/>
</dbReference>
<accession>A0ABN2A1J9</accession>
<sequence length="189" mass="19396">MRRQVMAVTAAVVVALSLTACNGGSSGSATPPPFTPSSVPPASSTTPSEHPGSDGAVEAYRQFIAATDAMGRSGGADVTGLRKYSSGTMLAAELNQAATFKGRKWRSVGQQKVVRAKVLTTGTPGPDGAVNEVVVEACVDSSQAITTGPDGKPVRPANAPTQLVDQMKMVRVAGAWTANYPHSRKPGKC</sequence>
<protein>
    <recommendedName>
        <fullName evidence="5">Lipoprotein</fullName>
    </recommendedName>
</protein>
<proteinExistence type="predicted"/>
<feature type="signal peptide" evidence="2">
    <location>
        <begin position="1"/>
        <end position="20"/>
    </location>
</feature>
<dbReference type="Proteomes" id="UP001500363">
    <property type="component" value="Unassembled WGS sequence"/>
</dbReference>
<evidence type="ECO:0000256" key="2">
    <source>
        <dbReference type="SAM" id="SignalP"/>
    </source>
</evidence>
<comment type="caution">
    <text evidence="3">The sequence shown here is derived from an EMBL/GenBank/DDBJ whole genome shotgun (WGS) entry which is preliminary data.</text>
</comment>
<keyword evidence="4" id="KW-1185">Reference proteome</keyword>
<evidence type="ECO:0000313" key="3">
    <source>
        <dbReference type="EMBL" id="GAA1509403.1"/>
    </source>
</evidence>
<feature type="region of interest" description="Disordered" evidence="1">
    <location>
        <begin position="24"/>
        <end position="54"/>
    </location>
</feature>
<organism evidence="3 4">
    <name type="scientific">Kribbella lupini</name>
    <dbReference type="NCBI Taxonomy" id="291602"/>
    <lineage>
        <taxon>Bacteria</taxon>
        <taxon>Bacillati</taxon>
        <taxon>Actinomycetota</taxon>
        <taxon>Actinomycetes</taxon>
        <taxon>Propionibacteriales</taxon>
        <taxon>Kribbellaceae</taxon>
        <taxon>Kribbella</taxon>
    </lineage>
</organism>
<keyword evidence="2" id="KW-0732">Signal</keyword>
<dbReference type="EMBL" id="BAAANC010000001">
    <property type="protein sequence ID" value="GAA1509403.1"/>
    <property type="molecule type" value="Genomic_DNA"/>
</dbReference>
<name>A0ABN2A1J9_9ACTN</name>